<dbReference type="InterPro" id="IPR004682">
    <property type="entry name" value="TRAP_DctP"/>
</dbReference>
<dbReference type="NCBIfam" id="TIGR00787">
    <property type="entry name" value="dctP"/>
    <property type="match status" value="1"/>
</dbReference>
<dbReference type="GO" id="GO:0030288">
    <property type="term" value="C:outer membrane-bounded periplasmic space"/>
    <property type="evidence" value="ECO:0007669"/>
    <property type="project" value="InterPro"/>
</dbReference>
<evidence type="ECO:0000313" key="5">
    <source>
        <dbReference type="Proteomes" id="UP000198956"/>
    </source>
</evidence>
<dbReference type="PANTHER" id="PTHR33376:SF7">
    <property type="entry name" value="C4-DICARBOXYLATE-BINDING PROTEIN DCTB"/>
    <property type="match status" value="1"/>
</dbReference>
<keyword evidence="3" id="KW-0732">Signal</keyword>
<evidence type="ECO:0000256" key="1">
    <source>
        <dbReference type="ARBA" id="ARBA00009023"/>
    </source>
</evidence>
<dbReference type="InterPro" id="IPR038404">
    <property type="entry name" value="TRAP_DctP_sf"/>
</dbReference>
<dbReference type="RefSeq" id="WP_175493570.1">
    <property type="nucleotide sequence ID" value="NZ_FNDE01000009.1"/>
</dbReference>
<dbReference type="Proteomes" id="UP000198956">
    <property type="component" value="Unassembled WGS sequence"/>
</dbReference>
<name>A0A1G7Z5X7_ANETH</name>
<dbReference type="PIRSF" id="PIRSF006470">
    <property type="entry name" value="DctB"/>
    <property type="match status" value="1"/>
</dbReference>
<sequence length="359" mass="41124">MKSLGWLIVFLLAGLAISIAVGFGFSAKEPVHYDAEQEGLDKKVIIRFSHVVAENTPKGLAVSRFAQLVREKTDGMVEIRVYPNATLFDDEKEFQALQTGKVEMIAPATSKLSSRYPAWMIMDLPYAFKNESEVKEAMDGRLGQLLFKAINDENIKGLALWDNGFKQMTANRPLIDPEDFKQMKFRIMASPILQAQFRALGAKAESYSFNDLYRQLQFKNVEGEENTLSNIYSKRLYQVQRHMTVSNHGYLGYIVLINKTTWDKLSPKQRAAIESAMAETTAWIRQYAKKMNDRALAEMKAKNLIHIHMQTNKEKEAWKKRLAPVYYQFKDTIGTQVLEEWKKLGADERALQKRSGGYE</sequence>
<dbReference type="NCBIfam" id="NF037995">
    <property type="entry name" value="TRAP_S1"/>
    <property type="match status" value="1"/>
</dbReference>
<reference evidence="4 5" key="1">
    <citation type="submission" date="2016-10" db="EMBL/GenBank/DDBJ databases">
        <authorList>
            <person name="de Groot N.N."/>
        </authorList>
    </citation>
    <scope>NUCLEOTIDE SEQUENCE [LARGE SCALE GENOMIC DNA]</scope>
    <source>
        <strain evidence="4 5">L 420-91</strain>
    </source>
</reference>
<dbReference type="EMBL" id="FNDE01000009">
    <property type="protein sequence ID" value="SDH04153.1"/>
    <property type="molecule type" value="Genomic_DNA"/>
</dbReference>
<dbReference type="PANTHER" id="PTHR33376">
    <property type="match status" value="1"/>
</dbReference>
<keyword evidence="2" id="KW-0813">Transport</keyword>
<evidence type="ECO:0000256" key="3">
    <source>
        <dbReference type="ARBA" id="ARBA00022729"/>
    </source>
</evidence>
<comment type="similarity">
    <text evidence="1">Belongs to the bacterial solute-binding protein 7 family.</text>
</comment>
<dbReference type="Gene3D" id="3.40.190.170">
    <property type="entry name" value="Bacterial extracellular solute-binding protein, family 7"/>
    <property type="match status" value="1"/>
</dbReference>
<dbReference type="Pfam" id="PF03480">
    <property type="entry name" value="DctP"/>
    <property type="match status" value="1"/>
</dbReference>
<evidence type="ECO:0000313" key="4">
    <source>
        <dbReference type="EMBL" id="SDH04153.1"/>
    </source>
</evidence>
<dbReference type="InterPro" id="IPR018389">
    <property type="entry name" value="DctP_fam"/>
</dbReference>
<gene>
    <name evidence="4" type="ORF">SAMN04489735_100958</name>
</gene>
<dbReference type="AlphaFoldDB" id="A0A1G7Z5X7"/>
<proteinExistence type="inferred from homology"/>
<accession>A0A1G7Z5X7</accession>
<dbReference type="GO" id="GO:0055085">
    <property type="term" value="P:transmembrane transport"/>
    <property type="evidence" value="ECO:0007669"/>
    <property type="project" value="InterPro"/>
</dbReference>
<organism evidence="4 5">
    <name type="scientific">Aneurinibacillus thermoaerophilus</name>
    <dbReference type="NCBI Taxonomy" id="143495"/>
    <lineage>
        <taxon>Bacteria</taxon>
        <taxon>Bacillati</taxon>
        <taxon>Bacillota</taxon>
        <taxon>Bacilli</taxon>
        <taxon>Bacillales</taxon>
        <taxon>Paenibacillaceae</taxon>
        <taxon>Aneurinibacillus group</taxon>
        <taxon>Aneurinibacillus</taxon>
    </lineage>
</organism>
<evidence type="ECO:0000256" key="2">
    <source>
        <dbReference type="ARBA" id="ARBA00022448"/>
    </source>
</evidence>
<protein>
    <submittedName>
        <fullName evidence="4">C4-dicarboxylate-binding protein DctP</fullName>
    </submittedName>
</protein>